<keyword evidence="3" id="KW-1185">Reference proteome</keyword>
<dbReference type="Gene3D" id="3.10.20.90">
    <property type="entry name" value="Phosphatidylinositol 3-kinase Catalytic Subunit, Chain A, domain 1"/>
    <property type="match status" value="1"/>
</dbReference>
<dbReference type="AlphaFoldDB" id="A0A392R426"/>
<proteinExistence type="predicted"/>
<accession>A0A392R426</accession>
<feature type="non-terminal residue" evidence="2">
    <location>
        <position position="1"/>
    </location>
</feature>
<organism evidence="2 3">
    <name type="scientific">Trifolium medium</name>
    <dbReference type="NCBI Taxonomy" id="97028"/>
    <lineage>
        <taxon>Eukaryota</taxon>
        <taxon>Viridiplantae</taxon>
        <taxon>Streptophyta</taxon>
        <taxon>Embryophyta</taxon>
        <taxon>Tracheophyta</taxon>
        <taxon>Spermatophyta</taxon>
        <taxon>Magnoliopsida</taxon>
        <taxon>eudicotyledons</taxon>
        <taxon>Gunneridae</taxon>
        <taxon>Pentapetalae</taxon>
        <taxon>rosids</taxon>
        <taxon>fabids</taxon>
        <taxon>Fabales</taxon>
        <taxon>Fabaceae</taxon>
        <taxon>Papilionoideae</taxon>
        <taxon>50 kb inversion clade</taxon>
        <taxon>NPAAA clade</taxon>
        <taxon>Hologalegina</taxon>
        <taxon>IRL clade</taxon>
        <taxon>Trifolieae</taxon>
        <taxon>Trifolium</taxon>
    </lineage>
</organism>
<dbReference type="Pfam" id="PF11976">
    <property type="entry name" value="Rad60-SLD"/>
    <property type="match status" value="1"/>
</dbReference>
<dbReference type="InterPro" id="IPR022617">
    <property type="entry name" value="Rad60/SUMO-like_dom"/>
</dbReference>
<feature type="domain" description="Rad60/SUMO-like" evidence="1">
    <location>
        <begin position="1"/>
        <end position="41"/>
    </location>
</feature>
<evidence type="ECO:0000313" key="2">
    <source>
        <dbReference type="EMBL" id="MCI31323.1"/>
    </source>
</evidence>
<evidence type="ECO:0000313" key="3">
    <source>
        <dbReference type="Proteomes" id="UP000265520"/>
    </source>
</evidence>
<dbReference type="PROSITE" id="PS00387">
    <property type="entry name" value="PPASE"/>
    <property type="match status" value="1"/>
</dbReference>
<name>A0A392R426_9FABA</name>
<dbReference type="SUPFAM" id="SSF54236">
    <property type="entry name" value="Ubiquitin-like"/>
    <property type="match status" value="1"/>
</dbReference>
<sequence>CDHHSVDFNAIDFVFNEHRVPAEQSPDEMQMEDGDEIDAILYDQSRRIVLKVAGQ</sequence>
<dbReference type="Proteomes" id="UP000265520">
    <property type="component" value="Unassembled WGS sequence"/>
</dbReference>
<reference evidence="2 3" key="1">
    <citation type="journal article" date="2018" name="Front. Plant Sci.">
        <title>Red Clover (Trifolium pratense) and Zigzag Clover (T. medium) - A Picture of Genomic Similarities and Differences.</title>
        <authorList>
            <person name="Dluhosova J."/>
            <person name="Istvanek J."/>
            <person name="Nedelnik J."/>
            <person name="Repkova J."/>
        </authorList>
    </citation>
    <scope>NUCLEOTIDE SEQUENCE [LARGE SCALE GENOMIC DNA]</scope>
    <source>
        <strain evidence="3">cv. 10/8</strain>
        <tissue evidence="2">Leaf</tissue>
    </source>
</reference>
<protein>
    <submittedName>
        <fullName evidence="2">Small ubiquitin-related modifier 2-like</fullName>
    </submittedName>
</protein>
<evidence type="ECO:0000259" key="1">
    <source>
        <dbReference type="Pfam" id="PF11976"/>
    </source>
</evidence>
<dbReference type="EMBL" id="LXQA010186311">
    <property type="protein sequence ID" value="MCI31323.1"/>
    <property type="molecule type" value="Genomic_DNA"/>
</dbReference>
<comment type="caution">
    <text evidence="2">The sequence shown here is derived from an EMBL/GenBank/DDBJ whole genome shotgun (WGS) entry which is preliminary data.</text>
</comment>
<dbReference type="InterPro" id="IPR029071">
    <property type="entry name" value="Ubiquitin-like_domsf"/>
</dbReference>
<feature type="non-terminal residue" evidence="2">
    <location>
        <position position="55"/>
    </location>
</feature>